<name>A0A940X0H5_9BACI</name>
<dbReference type="AlphaFoldDB" id="A0A940X0H5"/>
<comment type="caution">
    <text evidence="2">The sequence shown here is derived from an EMBL/GenBank/DDBJ whole genome shotgun (WGS) entry which is preliminary data.</text>
</comment>
<dbReference type="EMBL" id="JAGKSQ010000007">
    <property type="protein sequence ID" value="MBP3952746.1"/>
    <property type="molecule type" value="Genomic_DNA"/>
</dbReference>
<feature type="transmembrane region" description="Helical" evidence="1">
    <location>
        <begin position="30"/>
        <end position="49"/>
    </location>
</feature>
<accession>A0A940X0H5</accession>
<dbReference type="Proteomes" id="UP000678228">
    <property type="component" value="Unassembled WGS sequence"/>
</dbReference>
<sequence>MKKQTKPFVILGVLHLILLVFTFMRKKQKVVLLLWSAIGPAYLFEYFVLNMFKMYQYKPKVFKNKWFDNVFGAFLSQCLFVPIKATALILFRLSWQWKLGAAVLFSLIERFFIFKGIYKNDTWRTYYTVTLMFLYFLIITKWWEGLKAKKNAFFPITTLFFAYLINYTNAFFFITAVFKGFLFQAGFVKNKYQDHFLVAPLYAIYLSILGTINSLLLPGKFKIIGLLLMHGSDHLLVKCGILKLKRLNIFTFIPIHIGVLFIGQYTKSLLKKL</sequence>
<keyword evidence="1" id="KW-0812">Transmembrane</keyword>
<feature type="transmembrane region" description="Helical" evidence="1">
    <location>
        <begin position="249"/>
        <end position="266"/>
    </location>
</feature>
<gene>
    <name evidence="2" type="ORF">J7W16_16615</name>
</gene>
<proteinExistence type="predicted"/>
<keyword evidence="1" id="KW-0472">Membrane</keyword>
<feature type="transmembrane region" description="Helical" evidence="1">
    <location>
        <begin position="195"/>
        <end position="217"/>
    </location>
</feature>
<keyword evidence="3" id="KW-1185">Reference proteome</keyword>
<feature type="transmembrane region" description="Helical" evidence="1">
    <location>
        <begin position="7"/>
        <end position="24"/>
    </location>
</feature>
<keyword evidence="1" id="KW-1133">Transmembrane helix</keyword>
<reference evidence="2" key="1">
    <citation type="submission" date="2021-03" db="EMBL/GenBank/DDBJ databases">
        <title>Bacillus suaedae sp. nov., isolated from Suaeda aralocaspica.</title>
        <authorList>
            <person name="Lei R.F.R."/>
        </authorList>
    </citation>
    <scope>NUCLEOTIDE SEQUENCE</scope>
    <source>
        <strain evidence="2">YZJH907-2</strain>
    </source>
</reference>
<evidence type="ECO:0000313" key="3">
    <source>
        <dbReference type="Proteomes" id="UP000678228"/>
    </source>
</evidence>
<feature type="transmembrane region" description="Helical" evidence="1">
    <location>
        <begin position="163"/>
        <end position="183"/>
    </location>
</feature>
<feature type="transmembrane region" description="Helical" evidence="1">
    <location>
        <begin position="125"/>
        <end position="143"/>
    </location>
</feature>
<feature type="transmembrane region" description="Helical" evidence="1">
    <location>
        <begin position="70"/>
        <end position="91"/>
    </location>
</feature>
<organism evidence="2 3">
    <name type="scientific">Halalkalibacter suaedae</name>
    <dbReference type="NCBI Taxonomy" id="2822140"/>
    <lineage>
        <taxon>Bacteria</taxon>
        <taxon>Bacillati</taxon>
        <taxon>Bacillota</taxon>
        <taxon>Bacilli</taxon>
        <taxon>Bacillales</taxon>
        <taxon>Bacillaceae</taxon>
        <taxon>Halalkalibacter</taxon>
    </lineage>
</organism>
<protein>
    <submittedName>
        <fullName evidence="2">Uncharacterized protein</fullName>
    </submittedName>
</protein>
<dbReference type="RefSeq" id="WP_210598593.1">
    <property type="nucleotide sequence ID" value="NZ_JAGKSQ010000007.1"/>
</dbReference>
<evidence type="ECO:0000313" key="2">
    <source>
        <dbReference type="EMBL" id="MBP3952746.1"/>
    </source>
</evidence>
<evidence type="ECO:0000256" key="1">
    <source>
        <dbReference type="SAM" id="Phobius"/>
    </source>
</evidence>